<evidence type="ECO:0000313" key="2">
    <source>
        <dbReference type="EMBL" id="KJQ74611.1"/>
    </source>
</evidence>
<evidence type="ECO:0000259" key="1">
    <source>
        <dbReference type="Pfam" id="PF13248"/>
    </source>
</evidence>
<dbReference type="InterPro" id="IPR059113">
    <property type="entry name" value="Znf_ribbon"/>
</dbReference>
<organism evidence="2 3">
    <name type="scientific">Streptococcus mitis</name>
    <dbReference type="NCBI Taxonomy" id="28037"/>
    <lineage>
        <taxon>Bacteria</taxon>
        <taxon>Bacillati</taxon>
        <taxon>Bacillota</taxon>
        <taxon>Bacilli</taxon>
        <taxon>Lactobacillales</taxon>
        <taxon>Streptococcaceae</taxon>
        <taxon>Streptococcus</taxon>
        <taxon>Streptococcus mitis group</taxon>
    </lineage>
</organism>
<gene>
    <name evidence="2" type="ORF">TZ93_00889</name>
</gene>
<evidence type="ECO:0000313" key="3">
    <source>
        <dbReference type="Proteomes" id="UP000033590"/>
    </source>
</evidence>
<comment type="caution">
    <text evidence="2">The sequence shown here is derived from an EMBL/GenBank/DDBJ whole genome shotgun (WGS) entry which is preliminary data.</text>
</comment>
<proteinExistence type="predicted"/>
<sequence>MAFLDQLRDSARIVKETTSNVISEGKQNVENNRKRKEIQLRQNKINDLYRLIGIKFVEENLEEIKENSLYSSEIAEIKELFKEQISIQKSIDMDGQDLISCPNCGENLARSFEFCINCGKAVKKS</sequence>
<dbReference type="Proteomes" id="UP000033590">
    <property type="component" value="Unassembled WGS sequence"/>
</dbReference>
<name>A0A0F2DYK5_STRMT</name>
<reference evidence="2 3" key="1">
    <citation type="submission" date="2015-02" db="EMBL/GenBank/DDBJ databases">
        <title>Evolution of amylase-binding proteins of oral streptococcal species.</title>
        <authorList>
            <person name="Haase E.M."/>
        </authorList>
    </citation>
    <scope>NUCLEOTIDE SEQUENCE [LARGE SCALE GENOMIC DNA]</scope>
    <source>
        <strain evidence="2 3">SK145</strain>
    </source>
</reference>
<dbReference type="Pfam" id="PF13248">
    <property type="entry name" value="Zn_ribbon_3"/>
    <property type="match status" value="1"/>
</dbReference>
<dbReference type="RefSeq" id="WP_045605939.1">
    <property type="nucleotide sequence ID" value="NZ_JYGS01000004.1"/>
</dbReference>
<dbReference type="AlphaFoldDB" id="A0A0F2DYK5"/>
<protein>
    <recommendedName>
        <fullName evidence="1">Putative zinc-ribbon domain-containing protein</fullName>
    </recommendedName>
</protein>
<feature type="domain" description="Putative zinc-ribbon" evidence="1">
    <location>
        <begin position="99"/>
        <end position="120"/>
    </location>
</feature>
<accession>A0A0F2DYK5</accession>
<dbReference type="EMBL" id="JYGS01000004">
    <property type="protein sequence ID" value="KJQ74611.1"/>
    <property type="molecule type" value="Genomic_DNA"/>
</dbReference>
<dbReference type="PATRIC" id="fig|28037.215.peg.869"/>